<evidence type="ECO:0000313" key="2">
    <source>
        <dbReference type="EMBL" id="MDY7230352.1"/>
    </source>
</evidence>
<keyword evidence="1" id="KW-0732">Signal</keyword>
<sequence length="190" mass="20902">MHLRWLLPLLFALAVLMPVRASACMCNIQDKPEEVVQRSEAIFRGRVVSITRTGRFTFGKWSSVPRVVRFEVITAWKGPAEAELAVGDSFPDGCGMPFQEGVEYIVFAAPRPSGGVLWTSMCHHTQEFSPTAEYVKYVEAHLPPLPLKPKGSSNESSCSSTGAHALPPVLLLIAGQLVLLSWRARRAATR</sequence>
<keyword evidence="3" id="KW-1185">Reference proteome</keyword>
<evidence type="ECO:0000256" key="1">
    <source>
        <dbReference type="SAM" id="SignalP"/>
    </source>
</evidence>
<dbReference type="SUPFAM" id="SSF50242">
    <property type="entry name" value="TIMP-like"/>
    <property type="match status" value="1"/>
</dbReference>
<accession>A0ABU5HC02</accession>
<dbReference type="Proteomes" id="UP001291309">
    <property type="component" value="Unassembled WGS sequence"/>
</dbReference>
<dbReference type="EMBL" id="JAXIVS010000011">
    <property type="protein sequence ID" value="MDY7230352.1"/>
    <property type="molecule type" value="Genomic_DNA"/>
</dbReference>
<feature type="chain" id="PRO_5046393801" description="Tissue inhibitor of metalloproteinase" evidence="1">
    <location>
        <begin position="24"/>
        <end position="190"/>
    </location>
</feature>
<organism evidence="2 3">
    <name type="scientific">Hyalangium rubrum</name>
    <dbReference type="NCBI Taxonomy" id="3103134"/>
    <lineage>
        <taxon>Bacteria</taxon>
        <taxon>Pseudomonadati</taxon>
        <taxon>Myxococcota</taxon>
        <taxon>Myxococcia</taxon>
        <taxon>Myxococcales</taxon>
        <taxon>Cystobacterineae</taxon>
        <taxon>Archangiaceae</taxon>
        <taxon>Hyalangium</taxon>
    </lineage>
</organism>
<evidence type="ECO:0000313" key="3">
    <source>
        <dbReference type="Proteomes" id="UP001291309"/>
    </source>
</evidence>
<dbReference type="RefSeq" id="WP_321549079.1">
    <property type="nucleotide sequence ID" value="NZ_JAXIVS010000011.1"/>
</dbReference>
<proteinExistence type="predicted"/>
<gene>
    <name evidence="2" type="ORF">SYV04_28405</name>
</gene>
<dbReference type="Gene3D" id="2.40.50.120">
    <property type="match status" value="1"/>
</dbReference>
<name>A0ABU5HC02_9BACT</name>
<evidence type="ECO:0008006" key="4">
    <source>
        <dbReference type="Google" id="ProtNLM"/>
    </source>
</evidence>
<protein>
    <recommendedName>
        <fullName evidence="4">Tissue inhibitor of metalloproteinase</fullName>
    </recommendedName>
</protein>
<dbReference type="InterPro" id="IPR008993">
    <property type="entry name" value="TIMP-like_OB-fold"/>
</dbReference>
<reference evidence="2 3" key="1">
    <citation type="submission" date="2023-12" db="EMBL/GenBank/DDBJ databases">
        <title>the genome sequence of Hyalangium sp. s54d21.</title>
        <authorList>
            <person name="Zhang X."/>
        </authorList>
    </citation>
    <scope>NUCLEOTIDE SEQUENCE [LARGE SCALE GENOMIC DNA]</scope>
    <source>
        <strain evidence="3">s54d21</strain>
    </source>
</reference>
<feature type="signal peptide" evidence="1">
    <location>
        <begin position="1"/>
        <end position="23"/>
    </location>
</feature>
<comment type="caution">
    <text evidence="2">The sequence shown here is derived from an EMBL/GenBank/DDBJ whole genome shotgun (WGS) entry which is preliminary data.</text>
</comment>